<comment type="caution">
    <text evidence="1">The sequence shown here is derived from an EMBL/GenBank/DDBJ whole genome shotgun (WGS) entry which is preliminary data.</text>
</comment>
<name>A0A6G9J104_9BACL</name>
<dbReference type="AlphaFoldDB" id="A0A6G9J104"/>
<keyword evidence="2" id="KW-1185">Reference proteome</keyword>
<evidence type="ECO:0000313" key="1">
    <source>
        <dbReference type="EMBL" id="MBB3870380.1"/>
    </source>
</evidence>
<gene>
    <name evidence="1" type="ORF">HNR78_003320</name>
</gene>
<dbReference type="Proteomes" id="UP000613002">
    <property type="component" value="Unassembled WGS sequence"/>
</dbReference>
<dbReference type="RefSeq" id="WP_156482457.1">
    <property type="nucleotide sequence ID" value="NZ_CP049703.1"/>
</dbReference>
<protein>
    <submittedName>
        <fullName evidence="1">Uncharacterized protein</fullName>
    </submittedName>
</protein>
<reference evidence="1 2" key="1">
    <citation type="submission" date="2020-08" db="EMBL/GenBank/DDBJ databases">
        <title>Genomic Encyclopedia of Type Strains, Phase IV (KMG-IV): sequencing the most valuable type-strain genomes for metagenomic binning, comparative biology and taxonomic classification.</title>
        <authorList>
            <person name="Goeker M."/>
        </authorList>
    </citation>
    <scope>NUCLEOTIDE SEQUENCE [LARGE SCALE GENOMIC DNA]</scope>
    <source>
        <strain evidence="1 2">DSM 14590</strain>
    </source>
</reference>
<organism evidence="1 2">
    <name type="scientific">Parageobacillus toebii NBRC 107807</name>
    <dbReference type="NCBI Taxonomy" id="1223503"/>
    <lineage>
        <taxon>Bacteria</taxon>
        <taxon>Bacillati</taxon>
        <taxon>Bacillota</taxon>
        <taxon>Bacilli</taxon>
        <taxon>Bacillales</taxon>
        <taxon>Anoxybacillaceae</taxon>
        <taxon>Parageobacillus</taxon>
    </lineage>
</organism>
<sequence length="64" mass="6964">MSVLVCFSMLDVQLCGLYQAAAPRTAGLDTLNAGDLTLRYLRGRVGPIALGWPHCIANMIRFVI</sequence>
<evidence type="ECO:0000313" key="2">
    <source>
        <dbReference type="Proteomes" id="UP000613002"/>
    </source>
</evidence>
<dbReference type="EMBL" id="JACICZ010000023">
    <property type="protein sequence ID" value="MBB3870380.1"/>
    <property type="molecule type" value="Genomic_DNA"/>
</dbReference>
<accession>A0A6G9J104</accession>
<proteinExistence type="predicted"/>